<evidence type="ECO:0000313" key="2">
    <source>
        <dbReference type="Proteomes" id="UP000199438"/>
    </source>
</evidence>
<reference evidence="2" key="1">
    <citation type="submission" date="2016-10" db="EMBL/GenBank/DDBJ databases">
        <authorList>
            <person name="Varghese N."/>
            <person name="Submissions S."/>
        </authorList>
    </citation>
    <scope>NUCLEOTIDE SEQUENCE [LARGE SCALE GENOMIC DNA]</scope>
    <source>
        <strain evidence="2">DSM 24499</strain>
    </source>
</reference>
<protein>
    <submittedName>
        <fullName evidence="1">Uncharacterized protein</fullName>
    </submittedName>
</protein>
<evidence type="ECO:0000313" key="1">
    <source>
        <dbReference type="EMBL" id="SFB90130.1"/>
    </source>
</evidence>
<organism evidence="1 2">
    <name type="scientific">Zunongwangia mangrovi</name>
    <dbReference type="NCBI Taxonomy" id="1334022"/>
    <lineage>
        <taxon>Bacteria</taxon>
        <taxon>Pseudomonadati</taxon>
        <taxon>Bacteroidota</taxon>
        <taxon>Flavobacteriia</taxon>
        <taxon>Flavobacteriales</taxon>
        <taxon>Flavobacteriaceae</taxon>
        <taxon>Zunongwangia</taxon>
    </lineage>
</organism>
<proteinExistence type="predicted"/>
<name>A0A1I1EYX3_9FLAO</name>
<dbReference type="Proteomes" id="UP000199438">
    <property type="component" value="Unassembled WGS sequence"/>
</dbReference>
<keyword evidence="2" id="KW-1185">Reference proteome</keyword>
<gene>
    <name evidence="1" type="ORF">SAMN04487907_1011102</name>
</gene>
<sequence>MIKKIIDKIDRILYPLNLNFDKLKILEYRELDIYDLDQTIYEGKSIY</sequence>
<dbReference type="EMBL" id="FOKV01000001">
    <property type="protein sequence ID" value="SFB90130.1"/>
    <property type="molecule type" value="Genomic_DNA"/>
</dbReference>
<dbReference type="AlphaFoldDB" id="A0A1I1EYX3"/>
<accession>A0A1I1EYX3</accession>